<proteinExistence type="predicted"/>
<evidence type="ECO:0008006" key="4">
    <source>
        <dbReference type="Google" id="ProtNLM"/>
    </source>
</evidence>
<evidence type="ECO:0000313" key="2">
    <source>
        <dbReference type="EMBL" id="MBP1856369.1"/>
    </source>
</evidence>
<gene>
    <name evidence="2" type="ORF">J2Z43_002821</name>
</gene>
<evidence type="ECO:0000313" key="3">
    <source>
        <dbReference type="Proteomes" id="UP000767291"/>
    </source>
</evidence>
<evidence type="ECO:0000256" key="1">
    <source>
        <dbReference type="SAM" id="MobiDB-lite"/>
    </source>
</evidence>
<feature type="region of interest" description="Disordered" evidence="1">
    <location>
        <begin position="127"/>
        <end position="303"/>
    </location>
</feature>
<keyword evidence="3" id="KW-1185">Reference proteome</keyword>
<protein>
    <recommendedName>
        <fullName evidence="4">Transmembrane protein</fullName>
    </recommendedName>
</protein>
<dbReference type="RefSeq" id="WP_209457686.1">
    <property type="nucleotide sequence ID" value="NZ_BAAACS010000005.1"/>
</dbReference>
<dbReference type="EMBL" id="JAGGJX010000008">
    <property type="protein sequence ID" value="MBP1856369.1"/>
    <property type="molecule type" value="Genomic_DNA"/>
</dbReference>
<reference evidence="2 3" key="1">
    <citation type="submission" date="2021-03" db="EMBL/GenBank/DDBJ databases">
        <title>Genomic Encyclopedia of Type Strains, Phase IV (KMG-IV): sequencing the most valuable type-strain genomes for metagenomic binning, comparative biology and taxonomic classification.</title>
        <authorList>
            <person name="Goeker M."/>
        </authorList>
    </citation>
    <scope>NUCLEOTIDE SEQUENCE [LARGE SCALE GENOMIC DNA]</scope>
    <source>
        <strain evidence="2 3">DSM 1289</strain>
    </source>
</reference>
<name>A0ABS4EEJ8_9FIRM</name>
<accession>A0ABS4EEJ8</accession>
<feature type="compositionally biased region" description="Acidic residues" evidence="1">
    <location>
        <begin position="127"/>
        <end position="186"/>
    </location>
</feature>
<sequence>MSSKRKFKRDYIILEAKDINFRNKERVLPKAFAKVEVNDGKSIVALYVENLKYIKDGYDTLAITTKYDVLDLGKIVLNDQGRGEFILDLDDEEDDIKSIAIVHEDKVPLIGFKGNKLDNYEDILFAVDEDEDYDDDYDEEYDEEYDEDGEDNEDDYDESLDSSEGYDDDLDLGEGNDTDEDYDENYNGDNPSDHGNAEDIASIRESGNFYENEGSDEVSDDDSEYEVSDGVYDEDVSDEEYSQDNDEEEYDDHNDNFDEYDEFYDEEEEDYLDFDDDDDDVFGRDNLDYEENDDSFSQNEKISNDEMVELNNFNKIEYRDKYEDNSTEEKDDPLKYVSNRKKVKNKSYKTSEIEEVKEEITEQNKTVGTLMMPRQIKKGLKYFKEVKPFVEDKTESTRWWKIDINPTTLCGYSMPNLGYVNALNYTMYSDVVINAYKHRHYLFGVQYDEYNKRKNYIYAIPGLKNEKPDNGNTGFVRFESSDNRSNNSMGYWMCFIDARLRTIVK</sequence>
<organism evidence="2 3">
    <name type="scientific">Metaclostridioides mangenotii</name>
    <dbReference type="NCBI Taxonomy" id="1540"/>
    <lineage>
        <taxon>Bacteria</taxon>
        <taxon>Bacillati</taxon>
        <taxon>Bacillota</taxon>
        <taxon>Clostridia</taxon>
        <taxon>Peptostreptococcales</taxon>
        <taxon>Peptostreptococcaceae</taxon>
        <taxon>Metaclostridioides</taxon>
    </lineage>
</organism>
<comment type="caution">
    <text evidence="2">The sequence shown here is derived from an EMBL/GenBank/DDBJ whole genome shotgun (WGS) entry which is preliminary data.</text>
</comment>
<dbReference type="Proteomes" id="UP000767291">
    <property type="component" value="Unassembled WGS sequence"/>
</dbReference>
<feature type="compositionally biased region" description="Acidic residues" evidence="1">
    <location>
        <begin position="213"/>
        <end position="280"/>
    </location>
</feature>